<evidence type="ECO:0000313" key="3">
    <source>
        <dbReference type="Proteomes" id="UP001428341"/>
    </source>
</evidence>
<gene>
    <name evidence="2" type="ORF">WN944_022080</name>
</gene>
<dbReference type="Proteomes" id="UP001428341">
    <property type="component" value="Unassembled WGS sequence"/>
</dbReference>
<name>A0AAP0R0Z5_9ROSI</name>
<dbReference type="InterPro" id="IPR053772">
    <property type="entry name" value="At1g61320/At1g61330-like"/>
</dbReference>
<organism evidence="2 3">
    <name type="scientific">Citrus x changshan-huyou</name>
    <dbReference type="NCBI Taxonomy" id="2935761"/>
    <lineage>
        <taxon>Eukaryota</taxon>
        <taxon>Viridiplantae</taxon>
        <taxon>Streptophyta</taxon>
        <taxon>Embryophyta</taxon>
        <taxon>Tracheophyta</taxon>
        <taxon>Spermatophyta</taxon>
        <taxon>Magnoliopsida</taxon>
        <taxon>eudicotyledons</taxon>
        <taxon>Gunneridae</taxon>
        <taxon>Pentapetalae</taxon>
        <taxon>rosids</taxon>
        <taxon>malvids</taxon>
        <taxon>Sapindales</taxon>
        <taxon>Rutaceae</taxon>
        <taxon>Aurantioideae</taxon>
        <taxon>Citrus</taxon>
    </lineage>
</organism>
<dbReference type="InterPro" id="IPR055357">
    <property type="entry name" value="LRR_At1g61320_AtMIF1"/>
</dbReference>
<dbReference type="EMBL" id="JBCGBO010000001">
    <property type="protein sequence ID" value="KAK9229123.1"/>
    <property type="molecule type" value="Genomic_DNA"/>
</dbReference>
<dbReference type="Pfam" id="PF23622">
    <property type="entry name" value="LRR_At1g61320_AtMIF1"/>
    <property type="match status" value="1"/>
</dbReference>
<protein>
    <recommendedName>
        <fullName evidence="1">At1g61320/AtMIF1 LRR domain-containing protein</fullName>
    </recommendedName>
</protein>
<sequence length="124" mass="14138">MLEKLISALPLLEDLSVTRCCSLKRTKISSDRLKYLLLGYCKLTEIDIDTPNLLSFTYKNNPINCIMSTTAPCSWKADISYKGYNLDNPAFSATMEKRCEVGILIVSNVATLFERYKDWELRAI</sequence>
<dbReference type="PANTHER" id="PTHR34145">
    <property type="entry name" value="OS02G0105600 PROTEIN"/>
    <property type="match status" value="1"/>
</dbReference>
<keyword evidence="3" id="KW-1185">Reference proteome</keyword>
<evidence type="ECO:0000259" key="1">
    <source>
        <dbReference type="Pfam" id="PF23622"/>
    </source>
</evidence>
<reference evidence="2 3" key="1">
    <citation type="submission" date="2024-05" db="EMBL/GenBank/DDBJ databases">
        <title>Haplotype-resolved chromosome-level genome assembly of Huyou (Citrus changshanensis).</title>
        <authorList>
            <person name="Miao C."/>
            <person name="Chen W."/>
            <person name="Wu Y."/>
            <person name="Wang L."/>
            <person name="Zhao S."/>
            <person name="Grierson D."/>
            <person name="Xu C."/>
            <person name="Chen K."/>
        </authorList>
    </citation>
    <scope>NUCLEOTIDE SEQUENCE [LARGE SCALE GENOMIC DNA]</scope>
    <source>
        <strain evidence="2">01-14</strain>
        <tissue evidence="2">Leaf</tissue>
    </source>
</reference>
<dbReference type="PANTHER" id="PTHR34145:SF51">
    <property type="entry name" value="FBD DOMAIN-CONTAINING PROTEIN"/>
    <property type="match status" value="1"/>
</dbReference>
<comment type="caution">
    <text evidence="2">The sequence shown here is derived from an EMBL/GenBank/DDBJ whole genome shotgun (WGS) entry which is preliminary data.</text>
</comment>
<accession>A0AAP0R0Z5</accession>
<feature type="domain" description="At1g61320/AtMIF1 LRR" evidence="1">
    <location>
        <begin position="2"/>
        <end position="64"/>
    </location>
</feature>
<dbReference type="AlphaFoldDB" id="A0AAP0R0Z5"/>
<proteinExistence type="predicted"/>
<evidence type="ECO:0000313" key="2">
    <source>
        <dbReference type="EMBL" id="KAK9229123.1"/>
    </source>
</evidence>